<comment type="caution">
    <text evidence="1">The sequence shown here is derived from an EMBL/GenBank/DDBJ whole genome shotgun (WGS) entry which is preliminary data.</text>
</comment>
<dbReference type="AlphaFoldDB" id="A0A7X0DBI6"/>
<dbReference type="Proteomes" id="UP000535501">
    <property type="component" value="Unassembled WGS sequence"/>
</dbReference>
<evidence type="ECO:0000313" key="2">
    <source>
        <dbReference type="Proteomes" id="UP000535501"/>
    </source>
</evidence>
<evidence type="ECO:0000313" key="1">
    <source>
        <dbReference type="EMBL" id="MBB6178832.1"/>
    </source>
</evidence>
<gene>
    <name evidence="1" type="ORF">HNQ75_000775</name>
</gene>
<protein>
    <submittedName>
        <fullName evidence="1">Uncharacterized protein</fullName>
    </submittedName>
</protein>
<reference evidence="1 2" key="1">
    <citation type="submission" date="2020-08" db="EMBL/GenBank/DDBJ databases">
        <title>Genomic Encyclopedia of Type Strains, Phase IV (KMG-IV): sequencing the most valuable type-strain genomes for metagenomic binning, comparative biology and taxonomic classification.</title>
        <authorList>
            <person name="Goeker M."/>
        </authorList>
    </citation>
    <scope>NUCLEOTIDE SEQUENCE [LARGE SCALE GENOMIC DNA]</scope>
    <source>
        <strain evidence="1 2">DSM 102134</strain>
    </source>
</reference>
<sequence length="32" mass="3655">MSGLFSLRAQAFLHIREPAGSTRDNNDYNEED</sequence>
<accession>A0A7X0DBI6</accession>
<organism evidence="1 2">
    <name type="scientific">Pseudorhizobium flavum</name>
    <dbReference type="NCBI Taxonomy" id="1335061"/>
    <lineage>
        <taxon>Bacteria</taxon>
        <taxon>Pseudomonadati</taxon>
        <taxon>Pseudomonadota</taxon>
        <taxon>Alphaproteobacteria</taxon>
        <taxon>Hyphomicrobiales</taxon>
        <taxon>Rhizobiaceae</taxon>
        <taxon>Rhizobium/Agrobacterium group</taxon>
        <taxon>Pseudorhizobium</taxon>
    </lineage>
</organism>
<dbReference type="EMBL" id="JACHEJ010000001">
    <property type="protein sequence ID" value="MBB6178832.1"/>
    <property type="molecule type" value="Genomic_DNA"/>
</dbReference>
<name>A0A7X0DBI6_9HYPH</name>
<proteinExistence type="predicted"/>
<keyword evidence="2" id="KW-1185">Reference proteome</keyword>